<proteinExistence type="predicted"/>
<organism evidence="1 2">
    <name type="scientific">Panagrolaimus sp. ES5</name>
    <dbReference type="NCBI Taxonomy" id="591445"/>
    <lineage>
        <taxon>Eukaryota</taxon>
        <taxon>Metazoa</taxon>
        <taxon>Ecdysozoa</taxon>
        <taxon>Nematoda</taxon>
        <taxon>Chromadorea</taxon>
        <taxon>Rhabditida</taxon>
        <taxon>Tylenchina</taxon>
        <taxon>Panagrolaimomorpha</taxon>
        <taxon>Panagrolaimoidea</taxon>
        <taxon>Panagrolaimidae</taxon>
        <taxon>Panagrolaimus</taxon>
    </lineage>
</organism>
<protein>
    <submittedName>
        <fullName evidence="2">Uncharacterized protein</fullName>
    </submittedName>
</protein>
<accession>A0AC34G976</accession>
<name>A0AC34G976_9BILA</name>
<dbReference type="Proteomes" id="UP000887579">
    <property type="component" value="Unplaced"/>
</dbReference>
<sequence>MQHIGSAASSNFYKSIIQPNDNIHPFIHSSSSCNQTTPSATQQAWTAACGGCVPFLLPFFTHACNTVIKISLHMMGLKPEPRRLQDTLHYLTTKRISFNFNLSAN</sequence>
<dbReference type="WBParaSite" id="ES5_v2.g26103.t1">
    <property type="protein sequence ID" value="ES5_v2.g26103.t1"/>
    <property type="gene ID" value="ES5_v2.g26103"/>
</dbReference>
<reference evidence="2" key="1">
    <citation type="submission" date="2022-11" db="UniProtKB">
        <authorList>
            <consortium name="WormBaseParasite"/>
        </authorList>
    </citation>
    <scope>IDENTIFICATION</scope>
</reference>
<evidence type="ECO:0000313" key="1">
    <source>
        <dbReference type="Proteomes" id="UP000887579"/>
    </source>
</evidence>
<evidence type="ECO:0000313" key="2">
    <source>
        <dbReference type="WBParaSite" id="ES5_v2.g26103.t1"/>
    </source>
</evidence>